<feature type="transmembrane region" description="Helical" evidence="5">
    <location>
        <begin position="7"/>
        <end position="29"/>
    </location>
</feature>
<dbReference type="InterPro" id="IPR013525">
    <property type="entry name" value="ABC2_TM"/>
</dbReference>
<dbReference type="AlphaFoldDB" id="A0A8J4XU66"/>
<dbReference type="InterPro" id="IPR026082">
    <property type="entry name" value="ABCA"/>
</dbReference>
<evidence type="ECO:0000256" key="1">
    <source>
        <dbReference type="ARBA" id="ARBA00004141"/>
    </source>
</evidence>
<keyword evidence="2 5" id="KW-0812">Transmembrane</keyword>
<evidence type="ECO:0000256" key="5">
    <source>
        <dbReference type="SAM" id="Phobius"/>
    </source>
</evidence>
<evidence type="ECO:0000259" key="6">
    <source>
        <dbReference type="Pfam" id="PF12698"/>
    </source>
</evidence>
<protein>
    <submittedName>
        <fullName evidence="7">ATP-binding cassette sub-family A member 13</fullName>
    </submittedName>
</protein>
<feature type="domain" description="ABC-2 type transporter transmembrane" evidence="6">
    <location>
        <begin position="9"/>
        <end position="209"/>
    </location>
</feature>
<feature type="transmembrane region" description="Helical" evidence="5">
    <location>
        <begin position="144"/>
        <end position="168"/>
    </location>
</feature>
<evidence type="ECO:0000313" key="7">
    <source>
        <dbReference type="EMBL" id="KAG0712031.1"/>
    </source>
</evidence>
<dbReference type="GO" id="GO:0005319">
    <property type="term" value="F:lipid transporter activity"/>
    <property type="evidence" value="ECO:0007669"/>
    <property type="project" value="TreeGrafter"/>
</dbReference>
<proteinExistence type="predicted"/>
<dbReference type="PANTHER" id="PTHR19229:SF250">
    <property type="entry name" value="ABC TRANSPORTER DOMAIN-CONTAINING PROTEIN-RELATED"/>
    <property type="match status" value="1"/>
</dbReference>
<dbReference type="PANTHER" id="PTHR19229">
    <property type="entry name" value="ATP-BINDING CASSETTE TRANSPORTER SUBFAMILY A ABCA"/>
    <property type="match status" value="1"/>
</dbReference>
<keyword evidence="3 5" id="KW-1133">Transmembrane helix</keyword>
<comment type="subcellular location">
    <subcellularLocation>
        <location evidence="1">Membrane</location>
        <topology evidence="1">Multi-pass membrane protein</topology>
    </subcellularLocation>
</comment>
<dbReference type="GO" id="GO:0140359">
    <property type="term" value="F:ABC-type transporter activity"/>
    <property type="evidence" value="ECO:0007669"/>
    <property type="project" value="InterPro"/>
</dbReference>
<evidence type="ECO:0000313" key="8">
    <source>
        <dbReference type="Proteomes" id="UP000770661"/>
    </source>
</evidence>
<sequence length="235" mass="25650">MVNESPVMSFVFSFLALVIFSTFIIQRLVQERESRNKQLQEVMGLHLWLDHLVWLLSSVLLLLIIVVLAALVLSLGGLQPRADLGVLIAFLLCYGLSVVSFCYLVASLVPTTVLAVFTGVMGLLVFNIPFVSISVIQASVPLTVLLLTCLFPSSAFGFGFRIICQYELLEEGASHANMWTPPTKGSEMTLGLAIVMLLVDAALFLLISLAASHLRQGRHLTPSCKPNPPRNLILG</sequence>
<feature type="transmembrane region" description="Helical" evidence="5">
    <location>
        <begin position="112"/>
        <end position="132"/>
    </location>
</feature>
<keyword evidence="7" id="KW-0547">Nucleotide-binding</keyword>
<keyword evidence="7" id="KW-0067">ATP-binding</keyword>
<comment type="caution">
    <text evidence="7">The sequence shown here is derived from an EMBL/GenBank/DDBJ whole genome shotgun (WGS) entry which is preliminary data.</text>
</comment>
<evidence type="ECO:0000256" key="3">
    <source>
        <dbReference type="ARBA" id="ARBA00022989"/>
    </source>
</evidence>
<dbReference type="Pfam" id="PF12698">
    <property type="entry name" value="ABC2_membrane_3"/>
    <property type="match status" value="1"/>
</dbReference>
<dbReference type="EMBL" id="JACEEZ010022753">
    <property type="protein sequence ID" value="KAG0712031.1"/>
    <property type="molecule type" value="Genomic_DNA"/>
</dbReference>
<feature type="transmembrane region" description="Helical" evidence="5">
    <location>
        <begin position="52"/>
        <end position="73"/>
    </location>
</feature>
<feature type="transmembrane region" description="Helical" evidence="5">
    <location>
        <begin position="85"/>
        <end position="106"/>
    </location>
</feature>
<gene>
    <name evidence="7" type="primary">Abca13</name>
    <name evidence="7" type="ORF">GWK47_019317</name>
</gene>
<feature type="transmembrane region" description="Helical" evidence="5">
    <location>
        <begin position="188"/>
        <end position="211"/>
    </location>
</feature>
<keyword evidence="8" id="KW-1185">Reference proteome</keyword>
<dbReference type="OrthoDB" id="8061355at2759"/>
<dbReference type="GO" id="GO:0016020">
    <property type="term" value="C:membrane"/>
    <property type="evidence" value="ECO:0007669"/>
    <property type="project" value="UniProtKB-SubCell"/>
</dbReference>
<organism evidence="7 8">
    <name type="scientific">Chionoecetes opilio</name>
    <name type="common">Atlantic snow crab</name>
    <name type="synonym">Cancer opilio</name>
    <dbReference type="NCBI Taxonomy" id="41210"/>
    <lineage>
        <taxon>Eukaryota</taxon>
        <taxon>Metazoa</taxon>
        <taxon>Ecdysozoa</taxon>
        <taxon>Arthropoda</taxon>
        <taxon>Crustacea</taxon>
        <taxon>Multicrustacea</taxon>
        <taxon>Malacostraca</taxon>
        <taxon>Eumalacostraca</taxon>
        <taxon>Eucarida</taxon>
        <taxon>Decapoda</taxon>
        <taxon>Pleocyemata</taxon>
        <taxon>Brachyura</taxon>
        <taxon>Eubrachyura</taxon>
        <taxon>Majoidea</taxon>
        <taxon>Majidae</taxon>
        <taxon>Chionoecetes</taxon>
    </lineage>
</organism>
<evidence type="ECO:0000256" key="2">
    <source>
        <dbReference type="ARBA" id="ARBA00022692"/>
    </source>
</evidence>
<dbReference type="GO" id="GO:0005524">
    <property type="term" value="F:ATP binding"/>
    <property type="evidence" value="ECO:0007669"/>
    <property type="project" value="UniProtKB-KW"/>
</dbReference>
<accession>A0A8J4XU66</accession>
<evidence type="ECO:0000256" key="4">
    <source>
        <dbReference type="ARBA" id="ARBA00023136"/>
    </source>
</evidence>
<dbReference type="Proteomes" id="UP000770661">
    <property type="component" value="Unassembled WGS sequence"/>
</dbReference>
<reference evidence="7" key="1">
    <citation type="submission" date="2020-07" db="EMBL/GenBank/DDBJ databases">
        <title>The High-quality genome of the commercially important snow crab, Chionoecetes opilio.</title>
        <authorList>
            <person name="Jeong J.-H."/>
            <person name="Ryu S."/>
        </authorList>
    </citation>
    <scope>NUCLEOTIDE SEQUENCE</scope>
    <source>
        <strain evidence="7">MADBK_172401_WGS</strain>
        <tissue evidence="7">Digestive gland</tissue>
    </source>
</reference>
<keyword evidence="4 5" id="KW-0472">Membrane</keyword>
<name>A0A8J4XU66_CHIOP</name>